<name>A0A1H2Y137_9BACL</name>
<evidence type="ECO:0000256" key="6">
    <source>
        <dbReference type="ARBA" id="ARBA00022617"/>
    </source>
</evidence>
<dbReference type="Proteomes" id="UP001157137">
    <property type="component" value="Unassembled WGS sequence"/>
</dbReference>
<evidence type="ECO:0000259" key="13">
    <source>
        <dbReference type="PROSITE" id="PS60001"/>
    </source>
</evidence>
<keyword evidence="9 11" id="KW-0408">Iron</keyword>
<evidence type="ECO:0000256" key="3">
    <source>
        <dbReference type="ARBA" id="ARBA00005411"/>
    </source>
</evidence>
<dbReference type="InterPro" id="IPR036119">
    <property type="entry name" value="NOS_N_sf"/>
</dbReference>
<evidence type="ECO:0000256" key="11">
    <source>
        <dbReference type="PIRNR" id="PIRNR037219"/>
    </source>
</evidence>
<dbReference type="Proteomes" id="UP000182589">
    <property type="component" value="Unassembled WGS sequence"/>
</dbReference>
<evidence type="ECO:0000256" key="9">
    <source>
        <dbReference type="ARBA" id="ARBA00023004"/>
    </source>
</evidence>
<reference evidence="14" key="3">
    <citation type="submission" date="2023-02" db="EMBL/GenBank/DDBJ databases">
        <title>Proposal of a novel subspecies: Alicyclobacillus hesperidum subspecies aegle.</title>
        <authorList>
            <person name="Goto K."/>
            <person name="Fujii T."/>
            <person name="Yasui K."/>
            <person name="Mochida K."/>
            <person name="Kato-Tanaka Y."/>
            <person name="Morohoshi S."/>
            <person name="An S.Y."/>
            <person name="Kasai H."/>
            <person name="Yokota A."/>
        </authorList>
    </citation>
    <scope>NUCLEOTIDE SEQUENCE</scope>
    <source>
        <strain evidence="14">DSM 12766</strain>
    </source>
</reference>
<dbReference type="EC" id="1.14.14.47" evidence="4 11"/>
<evidence type="ECO:0000256" key="7">
    <source>
        <dbReference type="ARBA" id="ARBA00022723"/>
    </source>
</evidence>
<dbReference type="GO" id="GO:0046872">
    <property type="term" value="F:metal ion binding"/>
    <property type="evidence" value="ECO:0007669"/>
    <property type="project" value="UniProtKB-KW"/>
</dbReference>
<evidence type="ECO:0000256" key="4">
    <source>
        <dbReference type="ARBA" id="ARBA00012735"/>
    </source>
</evidence>
<dbReference type="Gene3D" id="3.90.440.10">
    <property type="entry name" value="Nitric Oxide Synthase,Heme Domain,Chain A domain 2"/>
    <property type="match status" value="1"/>
</dbReference>
<keyword evidence="6 11" id="KW-0349">Heme</keyword>
<dbReference type="AlphaFoldDB" id="A0A1H2Y137"/>
<sequence length="365" mass="41488">MHSPYNLFAEARTFIEQCYTELGKSKADQALRLEQIASELRFTGTYRHTFEELEHGARMAWRNSNRCIGRLFWKSLTVIDARTADTPETVYRSLLKHIEYATNNGKIKPTITVFRASTANDDVRIWNHQLIRYAGYETGSNGIVGDPHSVPFTRVCQRLGWTGSQGAYDVLPIVVQVGNRVQWFSIPPSSILEVPIHHPSIRDISKLGMRWYAVPIISDMALLIGGIRYSAAPFNGWYMGTEIGARNLADAKRYNMLPAVADVMGLSRTSDATLWKDKALVELNLAVIHSFRETGVTIVDHHTAARQFAYFERTEVDAGRRVTGDWSWLIPPLSPATTHIFHSHYHNDFQLPNYVRQPCPYTHLL</sequence>
<dbReference type="PIRSF" id="PIRSF037219">
    <property type="entry name" value="NOS_oxygenase"/>
    <property type="match status" value="1"/>
</dbReference>
<dbReference type="SUPFAM" id="SSF56512">
    <property type="entry name" value="Nitric oxide (NO) synthase oxygenase domain"/>
    <property type="match status" value="1"/>
</dbReference>
<dbReference type="STRING" id="89784.SAMN04489725_1265"/>
<dbReference type="Gene3D" id="3.90.1230.10">
    <property type="entry name" value="Nitric Oxide Synthase, Chain A, domain 3"/>
    <property type="match status" value="1"/>
</dbReference>
<dbReference type="InterPro" id="IPR017142">
    <property type="entry name" value="Nitric_oxide_synthase_Oase-su"/>
</dbReference>
<evidence type="ECO:0000256" key="2">
    <source>
        <dbReference type="ARBA" id="ARBA00002642"/>
    </source>
</evidence>
<dbReference type="GO" id="GO:0020037">
    <property type="term" value="F:heme binding"/>
    <property type="evidence" value="ECO:0007669"/>
    <property type="project" value="InterPro"/>
</dbReference>
<comment type="subunit">
    <text evidence="11">Homodimer.</text>
</comment>
<keyword evidence="7 11" id="KW-0479">Metal-binding</keyword>
<feature type="binding site" description="axial binding residue" evidence="12">
    <location>
        <position position="67"/>
    </location>
    <ligand>
        <name>heme</name>
        <dbReference type="ChEBI" id="CHEBI:30413"/>
    </ligand>
    <ligandPart>
        <name>Fe</name>
        <dbReference type="ChEBI" id="CHEBI:18248"/>
    </ligandPart>
</feature>
<dbReference type="EMBL" id="BSRA01000012">
    <property type="protein sequence ID" value="GLV14445.1"/>
    <property type="molecule type" value="Genomic_DNA"/>
</dbReference>
<dbReference type="GO" id="GO:0006809">
    <property type="term" value="P:nitric oxide biosynthetic process"/>
    <property type="evidence" value="ECO:0007669"/>
    <property type="project" value="InterPro"/>
</dbReference>
<dbReference type="RefSeq" id="WP_006446589.1">
    <property type="nucleotide sequence ID" value="NZ_BSRA01000012.1"/>
</dbReference>
<dbReference type="InterPro" id="IPR050607">
    <property type="entry name" value="NOS"/>
</dbReference>
<dbReference type="GO" id="GO:0004517">
    <property type="term" value="F:nitric-oxide synthase activity"/>
    <property type="evidence" value="ECO:0007669"/>
    <property type="project" value="InterPro"/>
</dbReference>
<evidence type="ECO:0000256" key="10">
    <source>
        <dbReference type="ARBA" id="ARBA00048713"/>
    </source>
</evidence>
<dbReference type="InterPro" id="IPR004030">
    <property type="entry name" value="NOS_N"/>
</dbReference>
<dbReference type="Gene3D" id="3.90.340.10">
    <property type="entry name" value="Nitric Oxide Synthase, Chain A, domain 1"/>
    <property type="match status" value="1"/>
</dbReference>
<comment type="miscellaneous">
    <text evidence="11">This protein is similar to the oxygenase domain of eukaryotic nitric oxide synthases but lacks the reductase domain which, in eukaryotes, is responsible for transfer of electrons to the ferric heme during nitric oxide synthesis.</text>
</comment>
<dbReference type="EMBL" id="FNOJ01000026">
    <property type="protein sequence ID" value="SDW98299.1"/>
    <property type="molecule type" value="Genomic_DNA"/>
</dbReference>
<dbReference type="PANTHER" id="PTHR43410">
    <property type="entry name" value="NITRIC OXIDE SYNTHASE OXYGENASE"/>
    <property type="match status" value="1"/>
</dbReference>
<dbReference type="PANTHER" id="PTHR43410:SF1">
    <property type="entry name" value="NITRIC OXIDE SYNTHASE"/>
    <property type="match status" value="1"/>
</dbReference>
<protein>
    <recommendedName>
        <fullName evidence="5 11">Nitric oxide synthase oxygenase</fullName>
        <ecNumber evidence="4 11">1.14.14.47</ecNumber>
    </recommendedName>
</protein>
<reference evidence="16" key="1">
    <citation type="submission" date="2016-10" db="EMBL/GenBank/DDBJ databases">
        <authorList>
            <person name="Varghese N."/>
        </authorList>
    </citation>
    <scope>NUCLEOTIDE SEQUENCE [LARGE SCALE GENOMIC DNA]</scope>
    <source>
        <strain evidence="16">DSM 12489</strain>
    </source>
</reference>
<organism evidence="15 16">
    <name type="scientific">Alicyclobacillus hesperidum</name>
    <dbReference type="NCBI Taxonomy" id="89784"/>
    <lineage>
        <taxon>Bacteria</taxon>
        <taxon>Bacillati</taxon>
        <taxon>Bacillota</taxon>
        <taxon>Bacilli</taxon>
        <taxon>Bacillales</taxon>
        <taxon>Alicyclobacillaceae</taxon>
        <taxon>Alicyclobacillus</taxon>
    </lineage>
</organism>
<evidence type="ECO:0000256" key="8">
    <source>
        <dbReference type="ARBA" id="ARBA00023002"/>
    </source>
</evidence>
<keyword evidence="8 11" id="KW-0560">Oxidoreductase</keyword>
<feature type="domain" description="Nitric oxide synthase (NOS)" evidence="13">
    <location>
        <begin position="66"/>
        <end position="73"/>
    </location>
</feature>
<reference evidence="15" key="2">
    <citation type="submission" date="2016-10" db="EMBL/GenBank/DDBJ databases">
        <authorList>
            <person name="de Groot N.N."/>
        </authorList>
    </citation>
    <scope>NUCLEOTIDE SEQUENCE [LARGE SCALE GENOMIC DNA]</scope>
    <source>
        <strain evidence="15">DSM 12489</strain>
    </source>
</reference>
<accession>A0A1H2Y137</accession>
<dbReference type="InterPro" id="IPR044940">
    <property type="entry name" value="NOS_dom_2"/>
</dbReference>
<evidence type="ECO:0000313" key="14">
    <source>
        <dbReference type="EMBL" id="GLV14445.1"/>
    </source>
</evidence>
<evidence type="ECO:0000256" key="12">
    <source>
        <dbReference type="PIRSR" id="PIRSR037219-1"/>
    </source>
</evidence>
<dbReference type="InterPro" id="IPR044943">
    <property type="entry name" value="NOS_dom_1"/>
</dbReference>
<dbReference type="Pfam" id="PF02898">
    <property type="entry name" value="NO_synthase"/>
    <property type="match status" value="1"/>
</dbReference>
<gene>
    <name evidence="14" type="ORF">Heshes_21290</name>
    <name evidence="15" type="ORF">SAMN04489725_1265</name>
</gene>
<proteinExistence type="inferred from homology"/>
<comment type="similarity">
    <text evidence="3 11">Belongs to the NOS family. Bacterial NOS oxygenase subfamily.</text>
</comment>
<evidence type="ECO:0000256" key="1">
    <source>
        <dbReference type="ARBA" id="ARBA00001971"/>
    </source>
</evidence>
<keyword evidence="16" id="KW-1185">Reference proteome</keyword>
<dbReference type="InterPro" id="IPR044944">
    <property type="entry name" value="NOS_dom_3"/>
</dbReference>
<evidence type="ECO:0000256" key="5">
    <source>
        <dbReference type="ARBA" id="ARBA00018859"/>
    </source>
</evidence>
<comment type="cofactor">
    <cofactor evidence="1 11 12">
        <name>heme</name>
        <dbReference type="ChEBI" id="CHEBI:30413"/>
    </cofactor>
</comment>
<evidence type="ECO:0000313" key="15">
    <source>
        <dbReference type="EMBL" id="SDW98299.1"/>
    </source>
</evidence>
<comment type="catalytic activity">
    <reaction evidence="10">
        <text>3 reduced [flavodoxin] + 2 L-arginine + 4 O2 = 3 oxidized [flavodoxin] + 2 L-citrulline + 2 nitric oxide + 4 H2O + 5 H(+)</text>
        <dbReference type="Rhea" id="RHEA:52324"/>
        <dbReference type="Rhea" id="RHEA-COMP:10622"/>
        <dbReference type="Rhea" id="RHEA-COMP:10623"/>
        <dbReference type="ChEBI" id="CHEBI:15377"/>
        <dbReference type="ChEBI" id="CHEBI:15378"/>
        <dbReference type="ChEBI" id="CHEBI:15379"/>
        <dbReference type="ChEBI" id="CHEBI:16480"/>
        <dbReference type="ChEBI" id="CHEBI:32682"/>
        <dbReference type="ChEBI" id="CHEBI:57618"/>
        <dbReference type="ChEBI" id="CHEBI:57743"/>
        <dbReference type="ChEBI" id="CHEBI:58210"/>
        <dbReference type="EC" id="1.14.14.47"/>
    </reaction>
</comment>
<comment type="function">
    <text evidence="2 11">Catalyzes the production of nitric oxide.</text>
</comment>
<dbReference type="PROSITE" id="PS60001">
    <property type="entry name" value="NOS"/>
    <property type="match status" value="1"/>
</dbReference>
<evidence type="ECO:0000313" key="16">
    <source>
        <dbReference type="Proteomes" id="UP000182589"/>
    </source>
</evidence>